<evidence type="ECO:0000256" key="5">
    <source>
        <dbReference type="SAM" id="MobiDB-lite"/>
    </source>
</evidence>
<sequence>MIPLSLPVSLPGVYAPQDDTELLVHALGREPLAPRARVLDVGTGTGAVALAAARRGALVTAVDISWRAVLNAKVNAVLARLPMTVVRGDLLGPVSGRSFDLILSNPPYVPGPEPARRSGPGQRPGAAPRPDGVSPARGAARAWDGGWDGRLVLDRLCRDSPSLLRPGGVLLLVHSALSDAERTLTQLRAAGLRADVVEHRRVAFGPVLRSRSDWLRGRGLLRAEGNGDGGSHDGIGDGDEKEELVIIRAESPR</sequence>
<gene>
    <name evidence="7" type="ORF">PV367_41480</name>
</gene>
<dbReference type="Gene3D" id="3.40.50.150">
    <property type="entry name" value="Vaccinia Virus protein VP39"/>
    <property type="match status" value="1"/>
</dbReference>
<keyword evidence="3" id="KW-0808">Transferase</keyword>
<dbReference type="GO" id="GO:0035657">
    <property type="term" value="C:eRF1 methyltransferase complex"/>
    <property type="evidence" value="ECO:0007669"/>
    <property type="project" value="TreeGrafter"/>
</dbReference>
<comment type="similarity">
    <text evidence="1">Belongs to the eukaryotic/archaeal PrmC-related family.</text>
</comment>
<name>A0AAJ2URJ2_9ACTN</name>
<evidence type="ECO:0000256" key="1">
    <source>
        <dbReference type="ARBA" id="ARBA00006149"/>
    </source>
</evidence>
<dbReference type="SUPFAM" id="SSF53335">
    <property type="entry name" value="S-adenosyl-L-methionine-dependent methyltransferases"/>
    <property type="match status" value="1"/>
</dbReference>
<dbReference type="InterPro" id="IPR007848">
    <property type="entry name" value="Small_mtfrase_dom"/>
</dbReference>
<dbReference type="Pfam" id="PF05175">
    <property type="entry name" value="MTS"/>
    <property type="match status" value="1"/>
</dbReference>
<dbReference type="GO" id="GO:0008170">
    <property type="term" value="F:N-methyltransferase activity"/>
    <property type="evidence" value="ECO:0007669"/>
    <property type="project" value="UniProtKB-ARBA"/>
</dbReference>
<reference evidence="7" key="1">
    <citation type="journal article" date="2023" name="Microb. Genom.">
        <title>Mesoterricola silvestris gen. nov., sp. nov., Mesoterricola sediminis sp. nov., Geothrix oryzae sp. nov., Geothrix edaphica sp. nov., Geothrix rubra sp. nov., and Geothrix limicola sp. nov., six novel members of Acidobacteriota isolated from soils.</title>
        <authorList>
            <person name="Weisberg A.J."/>
            <person name="Pearce E."/>
            <person name="Kramer C.G."/>
            <person name="Chang J.H."/>
            <person name="Clarke C.R."/>
        </authorList>
    </citation>
    <scope>NUCLEOTIDE SEQUENCE</scope>
    <source>
        <strain evidence="7">ND06-05F</strain>
    </source>
</reference>
<comment type="caution">
    <text evidence="7">The sequence shown here is derived from an EMBL/GenBank/DDBJ whole genome shotgun (WGS) entry which is preliminary data.</text>
</comment>
<feature type="domain" description="Methyltransferase small" evidence="6">
    <location>
        <begin position="9"/>
        <end position="111"/>
    </location>
</feature>
<dbReference type="GO" id="GO:0008757">
    <property type="term" value="F:S-adenosylmethionine-dependent methyltransferase activity"/>
    <property type="evidence" value="ECO:0007669"/>
    <property type="project" value="TreeGrafter"/>
</dbReference>
<organism evidence="7 8">
    <name type="scientific">Streptomyces europaeiscabiei</name>
    <dbReference type="NCBI Taxonomy" id="146819"/>
    <lineage>
        <taxon>Bacteria</taxon>
        <taxon>Bacillati</taxon>
        <taxon>Actinomycetota</taxon>
        <taxon>Actinomycetes</taxon>
        <taxon>Kitasatosporales</taxon>
        <taxon>Streptomycetaceae</taxon>
        <taxon>Streptomyces</taxon>
    </lineage>
</organism>
<dbReference type="GO" id="GO:0008276">
    <property type="term" value="F:protein methyltransferase activity"/>
    <property type="evidence" value="ECO:0007669"/>
    <property type="project" value="TreeGrafter"/>
</dbReference>
<dbReference type="PROSITE" id="PS00092">
    <property type="entry name" value="N6_MTASE"/>
    <property type="match status" value="1"/>
</dbReference>
<evidence type="ECO:0000259" key="6">
    <source>
        <dbReference type="Pfam" id="PF05175"/>
    </source>
</evidence>
<feature type="region of interest" description="Disordered" evidence="5">
    <location>
        <begin position="109"/>
        <end position="139"/>
    </location>
</feature>
<proteinExistence type="inferred from homology"/>
<dbReference type="CDD" id="cd02440">
    <property type="entry name" value="AdoMet_MTases"/>
    <property type="match status" value="1"/>
</dbReference>
<evidence type="ECO:0000256" key="2">
    <source>
        <dbReference type="ARBA" id="ARBA00022603"/>
    </source>
</evidence>
<keyword evidence="2 7" id="KW-0489">Methyltransferase</keyword>
<dbReference type="AlphaFoldDB" id="A0AAJ2URJ2"/>
<evidence type="ECO:0000256" key="4">
    <source>
        <dbReference type="ARBA" id="ARBA00022691"/>
    </source>
</evidence>
<keyword evidence="4" id="KW-0949">S-adenosyl-L-methionine</keyword>
<protein>
    <submittedName>
        <fullName evidence="7">Methyltransferase</fullName>
    </submittedName>
</protein>
<evidence type="ECO:0000313" key="7">
    <source>
        <dbReference type="EMBL" id="MDX3136126.1"/>
    </source>
</evidence>
<dbReference type="GO" id="GO:0032259">
    <property type="term" value="P:methylation"/>
    <property type="evidence" value="ECO:0007669"/>
    <property type="project" value="UniProtKB-KW"/>
</dbReference>
<dbReference type="InterPro" id="IPR052190">
    <property type="entry name" value="Euk-Arch_PrmC-MTase"/>
</dbReference>
<evidence type="ECO:0000313" key="8">
    <source>
        <dbReference type="Proteomes" id="UP001273589"/>
    </source>
</evidence>
<feature type="compositionally biased region" description="Low complexity" evidence="5">
    <location>
        <begin position="117"/>
        <end position="139"/>
    </location>
</feature>
<dbReference type="InterPro" id="IPR029063">
    <property type="entry name" value="SAM-dependent_MTases_sf"/>
</dbReference>
<evidence type="ECO:0000256" key="3">
    <source>
        <dbReference type="ARBA" id="ARBA00022679"/>
    </source>
</evidence>
<dbReference type="PANTHER" id="PTHR45875:SF1">
    <property type="entry name" value="METHYLTRANSFERASE N6AMT1"/>
    <property type="match status" value="1"/>
</dbReference>
<dbReference type="Proteomes" id="UP001273589">
    <property type="component" value="Unassembled WGS sequence"/>
</dbReference>
<dbReference type="EMBL" id="JARAWN010000512">
    <property type="protein sequence ID" value="MDX3136126.1"/>
    <property type="molecule type" value="Genomic_DNA"/>
</dbReference>
<accession>A0AAJ2URJ2</accession>
<dbReference type="GO" id="GO:0003676">
    <property type="term" value="F:nucleic acid binding"/>
    <property type="evidence" value="ECO:0007669"/>
    <property type="project" value="InterPro"/>
</dbReference>
<dbReference type="InterPro" id="IPR002052">
    <property type="entry name" value="DNA_methylase_N6_adenine_CS"/>
</dbReference>
<dbReference type="PANTHER" id="PTHR45875">
    <property type="entry name" value="METHYLTRANSFERASE N6AMT1"/>
    <property type="match status" value="1"/>
</dbReference>